<name>A0A919ABY3_9ACTN</name>
<dbReference type="SMART" id="SM00331">
    <property type="entry name" value="PP2C_SIG"/>
    <property type="match status" value="1"/>
</dbReference>
<keyword evidence="7" id="KW-0378">Hydrolase</keyword>
<feature type="region of interest" description="Disordered" evidence="17">
    <location>
        <begin position="158"/>
        <end position="201"/>
    </location>
</feature>
<evidence type="ECO:0000256" key="3">
    <source>
        <dbReference type="ARBA" id="ARBA00022679"/>
    </source>
</evidence>
<feature type="coiled-coil region" evidence="16">
    <location>
        <begin position="339"/>
        <end position="369"/>
    </location>
</feature>
<dbReference type="InterPro" id="IPR036457">
    <property type="entry name" value="PPM-type-like_dom_sf"/>
</dbReference>
<evidence type="ECO:0000256" key="8">
    <source>
        <dbReference type="ARBA" id="ARBA00022840"/>
    </source>
</evidence>
<feature type="region of interest" description="Disordered" evidence="17">
    <location>
        <begin position="32"/>
        <end position="59"/>
    </location>
</feature>
<comment type="function">
    <text evidence="13">Primarily acts as an independent SigF regulator that is sensitive to the osmosensory signal, mediating the cross talk of PknD with the SigF regulon. Possesses both phosphatase and kinase activities. The kinase domain functions as a classic anti-sigma factor-like kinase to phosphorylate the anti-anti-sigma factor domain at the canonical regulatory site, and the phosphatase domain antagonizes this activity.</text>
</comment>
<feature type="region of interest" description="Disordered" evidence="17">
    <location>
        <begin position="220"/>
        <end position="252"/>
    </location>
</feature>
<evidence type="ECO:0000256" key="11">
    <source>
        <dbReference type="ARBA" id="ARBA00023211"/>
    </source>
</evidence>
<feature type="domain" description="GAF" evidence="18">
    <location>
        <begin position="385"/>
        <end position="539"/>
    </location>
</feature>
<dbReference type="SMART" id="SM00065">
    <property type="entry name" value="GAF"/>
    <property type="match status" value="1"/>
</dbReference>
<evidence type="ECO:0000256" key="1">
    <source>
        <dbReference type="ARBA" id="ARBA00013081"/>
    </source>
</evidence>
<dbReference type="Gene3D" id="3.60.40.10">
    <property type="entry name" value="PPM-type phosphatase domain"/>
    <property type="match status" value="1"/>
</dbReference>
<dbReference type="Gene3D" id="3.30.450.40">
    <property type="match status" value="1"/>
</dbReference>
<sequence length="897" mass="96420">MPAPPSASVVTHVLLCTVFVCPLPRPPPEDHFFLPPTAGPRPAPGPARTPRTGRTGSRPLGRVRVYSVRAMVLLFARGSPSFITEVRRRVQEVRFDLSAFGLSETARCGARLREAVRTTDSPATAAQRIADFLYDSLRDGHDGPACGAVGVFVIDAPDASGDPTGNGPRYALEGYRGPHPARPGGPAGSDALDPPALASGTAHETPALHRLLERLAVTAQDAQDTDGSAPPDGTGPAVRVSDLQPDELEDALPERDVRRALAYGGTLSPGRRYAVVLLCRVPLPDGTAALFRTIAGSTRLALLSGHPAAPAVRADAVRALLADLEHLTGERAAELQTVVTELRSAATELRRSQRELQQRERELSEEAAIVELLQEVGSGLAAELDLDALVQHAVDAATRLAGAAFGAFFYNVLGETGESYLLYVISGVDRSAFDKFPMPRNTQVFEPTFRGLGVVRSEDITADPRYGHNAPHHGMPEGHLPVRSYLAVPVMARGTVLGGFFFGHPDPGVFTERHERLITGVAAQTAVALQNAQTYRQEREAAMELQRHLLPRLPRVDGIASTSRYLPAARDRGAGGDWVDLIPLADGALALVVGDAMGKGVRAAAVMGQIRTACRAYAQLGLAPAEVLEQLSVLLDDIAPGSIATCVYAVLDTRRDRLRLAVAGHLPPVRRDPGGSARFLDERVGPPLGVGRRPYQEQDVALPPGSRLLLYTDGLVERRGRPIDEGLRLLRELVAGPVGEIEADCDSWLNALADGEHDDDIAMLYLHRPEDAAQQAAVAREYAPVSGAVPDARDLVSRTMREWGLRHLVNDMMLIADEMVANAVRHARTPLRVELRRSGERVVLEVTDSSTEEPRLIVSQPGEFGHRGIFLVDAIATRWGTRPIDGGKVVWAEVKAS</sequence>
<reference evidence="20" key="1">
    <citation type="journal article" date="2014" name="Int. J. Syst. Evol. Microbiol.">
        <title>Complete genome sequence of Corynebacterium casei LMG S-19264T (=DSM 44701T), isolated from a smear-ripened cheese.</title>
        <authorList>
            <consortium name="US DOE Joint Genome Institute (JGI-PGF)"/>
            <person name="Walter F."/>
            <person name="Albersmeier A."/>
            <person name="Kalinowski J."/>
            <person name="Ruckert C."/>
        </authorList>
    </citation>
    <scope>NUCLEOTIDE SEQUENCE</scope>
    <source>
        <strain evidence="20">JCM 4477</strain>
    </source>
</reference>
<keyword evidence="9" id="KW-0460">Magnesium</keyword>
<dbReference type="PANTHER" id="PTHR43156:SF2">
    <property type="entry name" value="STAGE II SPORULATION PROTEIN E"/>
    <property type="match status" value="1"/>
</dbReference>
<dbReference type="Pfam" id="PF07228">
    <property type="entry name" value="SpoIIE"/>
    <property type="match status" value="1"/>
</dbReference>
<evidence type="ECO:0000256" key="14">
    <source>
        <dbReference type="ARBA" id="ARBA00075117"/>
    </source>
</evidence>
<evidence type="ECO:0000256" key="17">
    <source>
        <dbReference type="SAM" id="MobiDB-lite"/>
    </source>
</evidence>
<dbReference type="SUPFAM" id="SSF81606">
    <property type="entry name" value="PP2C-like"/>
    <property type="match status" value="1"/>
</dbReference>
<proteinExistence type="predicted"/>
<evidence type="ECO:0000256" key="6">
    <source>
        <dbReference type="ARBA" id="ARBA00022777"/>
    </source>
</evidence>
<evidence type="ECO:0000256" key="7">
    <source>
        <dbReference type="ARBA" id="ARBA00022801"/>
    </source>
</evidence>
<keyword evidence="11" id="KW-0464">Manganese</keyword>
<keyword evidence="6" id="KW-0418">Kinase</keyword>
<evidence type="ECO:0000256" key="10">
    <source>
        <dbReference type="ARBA" id="ARBA00022912"/>
    </source>
</evidence>
<dbReference type="Pfam" id="PF13581">
    <property type="entry name" value="HATPase_c_2"/>
    <property type="match status" value="1"/>
</dbReference>
<protein>
    <recommendedName>
        <fullName evidence="1">protein-serine/threonine phosphatase</fullName>
        <ecNumber evidence="1">3.1.3.16</ecNumber>
    </recommendedName>
    <alternativeName>
        <fullName evidence="15">Protein-serine/threonine phosphatase</fullName>
    </alternativeName>
    <alternativeName>
        <fullName evidence="14">Serine/threonine-protein kinase</fullName>
    </alternativeName>
</protein>
<dbReference type="InterPro" id="IPR003018">
    <property type="entry name" value="GAF"/>
</dbReference>
<dbReference type="EMBL" id="BNBI01000004">
    <property type="protein sequence ID" value="GHE96914.1"/>
    <property type="molecule type" value="Genomic_DNA"/>
</dbReference>
<keyword evidence="4" id="KW-0479">Metal-binding</keyword>
<evidence type="ECO:0000313" key="21">
    <source>
        <dbReference type="Proteomes" id="UP000630718"/>
    </source>
</evidence>
<evidence type="ECO:0000259" key="18">
    <source>
        <dbReference type="SMART" id="SM00065"/>
    </source>
</evidence>
<evidence type="ECO:0000256" key="9">
    <source>
        <dbReference type="ARBA" id="ARBA00022842"/>
    </source>
</evidence>
<dbReference type="InterPro" id="IPR052016">
    <property type="entry name" value="Bact_Sigma-Reg"/>
</dbReference>
<gene>
    <name evidence="20" type="ORF">GCM10018772_21340</name>
</gene>
<dbReference type="EC" id="3.1.3.16" evidence="1"/>
<evidence type="ECO:0000256" key="2">
    <source>
        <dbReference type="ARBA" id="ARBA00022553"/>
    </source>
</evidence>
<accession>A0A919ABY3</accession>
<feature type="domain" description="PPM-type phosphatase" evidence="19">
    <location>
        <begin position="559"/>
        <end position="768"/>
    </location>
</feature>
<reference evidence="20" key="2">
    <citation type="submission" date="2020-09" db="EMBL/GenBank/DDBJ databases">
        <authorList>
            <person name="Sun Q."/>
            <person name="Ohkuma M."/>
        </authorList>
    </citation>
    <scope>NUCLEOTIDE SEQUENCE</scope>
    <source>
        <strain evidence="20">JCM 4477</strain>
    </source>
</reference>
<dbReference type="CDD" id="cd16936">
    <property type="entry name" value="HATPase_RsbW-like"/>
    <property type="match status" value="1"/>
</dbReference>
<dbReference type="InterPro" id="IPR036890">
    <property type="entry name" value="HATPase_C_sf"/>
</dbReference>
<dbReference type="Pfam" id="PF13185">
    <property type="entry name" value="GAF_2"/>
    <property type="match status" value="1"/>
</dbReference>
<keyword evidence="10" id="KW-0904">Protein phosphatase</keyword>
<dbReference type="GO" id="GO:0016301">
    <property type="term" value="F:kinase activity"/>
    <property type="evidence" value="ECO:0007669"/>
    <property type="project" value="UniProtKB-KW"/>
</dbReference>
<keyword evidence="3" id="KW-0808">Transferase</keyword>
<comment type="caution">
    <text evidence="20">The sequence shown here is derived from an EMBL/GenBank/DDBJ whole genome shotgun (WGS) entry which is preliminary data.</text>
</comment>
<dbReference type="FunFam" id="3.60.40.10:FF:000005">
    <property type="entry name" value="Serine/threonine protein phosphatase"/>
    <property type="match status" value="1"/>
</dbReference>
<evidence type="ECO:0000313" key="20">
    <source>
        <dbReference type="EMBL" id="GHE96914.1"/>
    </source>
</evidence>
<dbReference type="Proteomes" id="UP000630718">
    <property type="component" value="Unassembled WGS sequence"/>
</dbReference>
<evidence type="ECO:0000259" key="19">
    <source>
        <dbReference type="SMART" id="SM00331"/>
    </source>
</evidence>
<keyword evidence="2" id="KW-0597">Phosphoprotein</keyword>
<dbReference type="InterPro" id="IPR029016">
    <property type="entry name" value="GAF-like_dom_sf"/>
</dbReference>
<dbReference type="GO" id="GO:0004722">
    <property type="term" value="F:protein serine/threonine phosphatase activity"/>
    <property type="evidence" value="ECO:0007669"/>
    <property type="project" value="UniProtKB-EC"/>
</dbReference>
<evidence type="ECO:0000256" key="5">
    <source>
        <dbReference type="ARBA" id="ARBA00022741"/>
    </source>
</evidence>
<dbReference type="GO" id="GO:0046872">
    <property type="term" value="F:metal ion binding"/>
    <property type="evidence" value="ECO:0007669"/>
    <property type="project" value="UniProtKB-KW"/>
</dbReference>
<dbReference type="AlphaFoldDB" id="A0A919ABY3"/>
<evidence type="ECO:0000256" key="15">
    <source>
        <dbReference type="ARBA" id="ARBA00081350"/>
    </source>
</evidence>
<dbReference type="InterPro" id="IPR001932">
    <property type="entry name" value="PPM-type_phosphatase-like_dom"/>
</dbReference>
<dbReference type="SUPFAM" id="SSF55781">
    <property type="entry name" value="GAF domain-like"/>
    <property type="match status" value="1"/>
</dbReference>
<evidence type="ECO:0000256" key="12">
    <source>
        <dbReference type="ARBA" id="ARBA00047761"/>
    </source>
</evidence>
<dbReference type="InterPro" id="IPR003594">
    <property type="entry name" value="HATPase_dom"/>
</dbReference>
<feature type="compositionally biased region" description="Pro residues" evidence="17">
    <location>
        <begin position="37"/>
        <end position="47"/>
    </location>
</feature>
<comment type="catalytic activity">
    <reaction evidence="12">
        <text>O-phospho-L-seryl-[protein] + H2O = L-seryl-[protein] + phosphate</text>
        <dbReference type="Rhea" id="RHEA:20629"/>
        <dbReference type="Rhea" id="RHEA-COMP:9863"/>
        <dbReference type="Rhea" id="RHEA-COMP:11604"/>
        <dbReference type="ChEBI" id="CHEBI:15377"/>
        <dbReference type="ChEBI" id="CHEBI:29999"/>
        <dbReference type="ChEBI" id="CHEBI:43474"/>
        <dbReference type="ChEBI" id="CHEBI:83421"/>
        <dbReference type="EC" id="3.1.3.16"/>
    </reaction>
</comment>
<keyword evidence="8" id="KW-0067">ATP-binding</keyword>
<keyword evidence="16" id="KW-0175">Coiled coil</keyword>
<dbReference type="Gene3D" id="3.30.565.10">
    <property type="entry name" value="Histidine kinase-like ATPase, C-terminal domain"/>
    <property type="match status" value="1"/>
</dbReference>
<keyword evidence="5" id="KW-0547">Nucleotide-binding</keyword>
<evidence type="ECO:0000256" key="16">
    <source>
        <dbReference type="SAM" id="Coils"/>
    </source>
</evidence>
<organism evidence="20 21">
    <name type="scientific">Streptomyces fumanus</name>
    <dbReference type="NCBI Taxonomy" id="67302"/>
    <lineage>
        <taxon>Bacteria</taxon>
        <taxon>Bacillati</taxon>
        <taxon>Actinomycetota</taxon>
        <taxon>Actinomycetes</taxon>
        <taxon>Kitasatosporales</taxon>
        <taxon>Streptomycetaceae</taxon>
        <taxon>Streptomyces</taxon>
    </lineage>
</organism>
<keyword evidence="21" id="KW-1185">Reference proteome</keyword>
<dbReference type="GO" id="GO:0005524">
    <property type="term" value="F:ATP binding"/>
    <property type="evidence" value="ECO:0007669"/>
    <property type="project" value="UniProtKB-KW"/>
</dbReference>
<evidence type="ECO:0000256" key="13">
    <source>
        <dbReference type="ARBA" id="ARBA00056274"/>
    </source>
</evidence>
<dbReference type="PANTHER" id="PTHR43156">
    <property type="entry name" value="STAGE II SPORULATION PROTEIN E-RELATED"/>
    <property type="match status" value="1"/>
</dbReference>
<evidence type="ECO:0000256" key="4">
    <source>
        <dbReference type="ARBA" id="ARBA00022723"/>
    </source>
</evidence>